<gene>
    <name evidence="1" type="ORF">SAMN05421731_103252</name>
</gene>
<dbReference type="RefSeq" id="WP_265734855.1">
    <property type="nucleotide sequence ID" value="NZ_BAABHT010000001.1"/>
</dbReference>
<evidence type="ECO:0000313" key="2">
    <source>
        <dbReference type="Proteomes" id="UP000219042"/>
    </source>
</evidence>
<protein>
    <submittedName>
        <fullName evidence="1">Uncharacterized protein</fullName>
    </submittedName>
</protein>
<dbReference type="EMBL" id="OANT01000003">
    <property type="protein sequence ID" value="SNX44514.1"/>
    <property type="molecule type" value="Genomic_DNA"/>
</dbReference>
<reference evidence="2" key="1">
    <citation type="submission" date="2016-09" db="EMBL/GenBank/DDBJ databases">
        <authorList>
            <person name="Varghese N."/>
            <person name="Submissions S."/>
        </authorList>
    </citation>
    <scope>NUCLEOTIDE SEQUENCE [LARGE SCALE GENOMIC DNA]</scope>
    <source>
        <strain evidence="2">ANC 4466</strain>
    </source>
</reference>
<dbReference type="AlphaFoldDB" id="A0A240E6Y3"/>
<proteinExistence type="predicted"/>
<accession>A0A240E6Y3</accession>
<organism evidence="1 2">
    <name type="scientific">Acinetobacter puyangensis</name>
    <dbReference type="NCBI Taxonomy" id="1096779"/>
    <lineage>
        <taxon>Bacteria</taxon>
        <taxon>Pseudomonadati</taxon>
        <taxon>Pseudomonadota</taxon>
        <taxon>Gammaproteobacteria</taxon>
        <taxon>Moraxellales</taxon>
        <taxon>Moraxellaceae</taxon>
        <taxon>Acinetobacter</taxon>
    </lineage>
</organism>
<name>A0A240E6Y3_9GAMM</name>
<sequence>MPYIFVALVMLNAVYLSYSVIKEKFKSNDVQYVLHLHQDVDKK</sequence>
<evidence type="ECO:0000313" key="1">
    <source>
        <dbReference type="EMBL" id="SNX44514.1"/>
    </source>
</evidence>
<dbReference type="Proteomes" id="UP000219042">
    <property type="component" value="Unassembled WGS sequence"/>
</dbReference>
<keyword evidence="2" id="KW-1185">Reference proteome</keyword>